<organism evidence="2">
    <name type="scientific">Amphimedon queenslandica</name>
    <name type="common">Sponge</name>
    <dbReference type="NCBI Taxonomy" id="400682"/>
    <lineage>
        <taxon>Eukaryota</taxon>
        <taxon>Metazoa</taxon>
        <taxon>Porifera</taxon>
        <taxon>Demospongiae</taxon>
        <taxon>Heteroscleromorpha</taxon>
        <taxon>Haplosclerida</taxon>
        <taxon>Niphatidae</taxon>
        <taxon>Amphimedon</taxon>
    </lineage>
</organism>
<feature type="region of interest" description="Disordered" evidence="1">
    <location>
        <begin position="1"/>
        <end position="40"/>
    </location>
</feature>
<dbReference type="InParanoid" id="A0A1X7U1N7"/>
<feature type="compositionally biased region" description="Low complexity" evidence="1">
    <location>
        <begin position="14"/>
        <end position="33"/>
    </location>
</feature>
<reference evidence="2" key="1">
    <citation type="submission" date="2017-05" db="UniProtKB">
        <authorList>
            <consortium name="EnsemblMetazoa"/>
        </authorList>
    </citation>
    <scope>IDENTIFICATION</scope>
</reference>
<dbReference type="AlphaFoldDB" id="A0A1X7U1N7"/>
<evidence type="ECO:0000256" key="1">
    <source>
        <dbReference type="SAM" id="MobiDB-lite"/>
    </source>
</evidence>
<sequence>MCEDSGEVEQERLTPPSSVPDSTSLTTSDTGSDNRGSEKNILRHSHMSQSLMKMHHQMVCHTLPGI</sequence>
<dbReference type="EnsemblMetazoa" id="Aqu2.1.21644_001">
    <property type="protein sequence ID" value="Aqu2.1.21644_001"/>
    <property type="gene ID" value="Aqu2.1.21644"/>
</dbReference>
<protein>
    <submittedName>
        <fullName evidence="2">Uncharacterized protein</fullName>
    </submittedName>
</protein>
<evidence type="ECO:0000313" key="2">
    <source>
        <dbReference type="EnsemblMetazoa" id="Aqu2.1.21644_001"/>
    </source>
</evidence>
<name>A0A1X7U1N7_AMPQE</name>
<accession>A0A1X7U1N7</accession>
<proteinExistence type="predicted"/>